<dbReference type="SUPFAM" id="SSF103506">
    <property type="entry name" value="Mitochondrial carrier"/>
    <property type="match status" value="1"/>
</dbReference>
<sequence>MPIPLLHVENAFVEQMLSPSTEAPPQLAMRESTSKLGFSLCAPALFKIFPKLWRIPINSFFLSPFRQILIHGMSHPDDTRKLHPLPFESIYKEVLWANRTVIAASAAAVVGVVSGYPFDSVKTRLQTQHYDSIAACIKQTYKEEGVRGFFRGVIPPLITVSIIKSISFSVYENSKRYCKVHYPAVFDQDTMLSTMGVSTLAGAVSGAFIATLSCPFELVKVQKQLEFLLLQASSISGGVTVMPFQNEIKPTIINKTTVGAGLPVKPIATPPIIVKNPPPPSSYTSTSSWHSAREILKKKGITGIYSGFSLHLVRDTIGTGVYFGGYETTKYVLSGNKRASAGPLTQFLAGGICGIMCWIVVFPLDLVKTLIQKEILLPKPTYKNAVACVRDIYKQNGLSGFYRGITVTLIRAFPIHSLNFLVYEQTLLLVKHMHQK</sequence>
<dbReference type="STRING" id="91626.A0A0C9LWM5"/>
<keyword evidence="7" id="KW-0496">Mitochondrion</keyword>
<keyword evidence="5" id="KW-0677">Repeat</keyword>
<accession>A0A0C9LWM5</accession>
<dbReference type="InterPro" id="IPR023395">
    <property type="entry name" value="MCP_dom_sf"/>
</dbReference>
<dbReference type="PROSITE" id="PS50920">
    <property type="entry name" value="SOLCAR"/>
    <property type="match status" value="3"/>
</dbReference>
<evidence type="ECO:0000256" key="11">
    <source>
        <dbReference type="SAM" id="Phobius"/>
    </source>
</evidence>
<organism evidence="12">
    <name type="scientific">Mucor ambiguus</name>
    <dbReference type="NCBI Taxonomy" id="91626"/>
    <lineage>
        <taxon>Eukaryota</taxon>
        <taxon>Fungi</taxon>
        <taxon>Fungi incertae sedis</taxon>
        <taxon>Mucoromycota</taxon>
        <taxon>Mucoromycotina</taxon>
        <taxon>Mucoromycetes</taxon>
        <taxon>Mucorales</taxon>
        <taxon>Mucorineae</taxon>
        <taxon>Mucoraceae</taxon>
        <taxon>Mucor</taxon>
    </lineage>
</organism>
<comment type="subcellular location">
    <subcellularLocation>
        <location evidence="1">Mitochondrion membrane</location>
        <topology evidence="1">Multi-pass membrane protein</topology>
    </subcellularLocation>
</comment>
<keyword evidence="13" id="KW-1185">Reference proteome</keyword>
<dbReference type="OrthoDB" id="2382881at2759"/>
<dbReference type="GO" id="GO:0022857">
    <property type="term" value="F:transmembrane transporter activity"/>
    <property type="evidence" value="ECO:0007669"/>
    <property type="project" value="TreeGrafter"/>
</dbReference>
<dbReference type="Gene3D" id="1.50.40.10">
    <property type="entry name" value="Mitochondrial carrier domain"/>
    <property type="match status" value="2"/>
</dbReference>
<dbReference type="InterPro" id="IPR050567">
    <property type="entry name" value="Mitochondrial_Carrier"/>
</dbReference>
<evidence type="ECO:0000256" key="4">
    <source>
        <dbReference type="ARBA" id="ARBA00022692"/>
    </source>
</evidence>
<reference evidence="12" key="1">
    <citation type="submission" date="2014-09" db="EMBL/GenBank/DDBJ databases">
        <title>Draft genome sequence of an oleaginous Mucoromycotina fungus Mucor ambiguus NBRC6742.</title>
        <authorList>
            <person name="Takeda I."/>
            <person name="Yamane N."/>
            <person name="Morita T."/>
            <person name="Tamano K."/>
            <person name="Machida M."/>
            <person name="Baker S."/>
            <person name="Koike H."/>
        </authorList>
    </citation>
    <scope>NUCLEOTIDE SEQUENCE</scope>
    <source>
        <strain evidence="12">NBRC 6742</strain>
    </source>
</reference>
<dbReference type="GO" id="GO:0031966">
    <property type="term" value="C:mitochondrial membrane"/>
    <property type="evidence" value="ECO:0007669"/>
    <property type="project" value="UniProtKB-SubCell"/>
</dbReference>
<evidence type="ECO:0000256" key="7">
    <source>
        <dbReference type="ARBA" id="ARBA00023128"/>
    </source>
</evidence>
<comment type="similarity">
    <text evidence="2 10">Belongs to the mitochondrial carrier (TC 2.A.29) family.</text>
</comment>
<protein>
    <submittedName>
        <fullName evidence="12">Mitochondrial carrier protein</fullName>
    </submittedName>
</protein>
<evidence type="ECO:0000256" key="3">
    <source>
        <dbReference type="ARBA" id="ARBA00022448"/>
    </source>
</evidence>
<dbReference type="InterPro" id="IPR002067">
    <property type="entry name" value="MCP"/>
</dbReference>
<gene>
    <name evidence="12" type="ORF">MAM1_0223c08301</name>
</gene>
<keyword evidence="8 9" id="KW-0472">Membrane</keyword>
<evidence type="ECO:0000256" key="6">
    <source>
        <dbReference type="ARBA" id="ARBA00022989"/>
    </source>
</evidence>
<keyword evidence="6 11" id="KW-1133">Transmembrane helix</keyword>
<evidence type="ECO:0000256" key="5">
    <source>
        <dbReference type="ARBA" id="ARBA00022737"/>
    </source>
</evidence>
<dbReference type="Pfam" id="PF00153">
    <property type="entry name" value="Mito_carr"/>
    <property type="match status" value="3"/>
</dbReference>
<evidence type="ECO:0000313" key="12">
    <source>
        <dbReference type="EMBL" id="GAN08785.1"/>
    </source>
</evidence>
<evidence type="ECO:0000256" key="8">
    <source>
        <dbReference type="ARBA" id="ARBA00023136"/>
    </source>
</evidence>
<evidence type="ECO:0000256" key="10">
    <source>
        <dbReference type="RuleBase" id="RU000488"/>
    </source>
</evidence>
<feature type="repeat" description="Solcar" evidence="9">
    <location>
        <begin position="341"/>
        <end position="429"/>
    </location>
</feature>
<feature type="transmembrane region" description="Helical" evidence="11">
    <location>
        <begin position="347"/>
        <end position="367"/>
    </location>
</feature>
<proteinExistence type="inferred from homology"/>
<evidence type="ECO:0000256" key="9">
    <source>
        <dbReference type="PROSITE-ProRule" id="PRU00282"/>
    </source>
</evidence>
<evidence type="ECO:0000313" key="13">
    <source>
        <dbReference type="Proteomes" id="UP000053815"/>
    </source>
</evidence>
<evidence type="ECO:0000256" key="1">
    <source>
        <dbReference type="ARBA" id="ARBA00004225"/>
    </source>
</evidence>
<dbReference type="InterPro" id="IPR018108">
    <property type="entry name" value="MCP_transmembrane"/>
</dbReference>
<keyword evidence="4 9" id="KW-0812">Transmembrane</keyword>
<dbReference type="Proteomes" id="UP000053815">
    <property type="component" value="Unassembled WGS sequence"/>
</dbReference>
<name>A0A0C9LWM5_9FUNG</name>
<dbReference type="PRINTS" id="PR00926">
    <property type="entry name" value="MITOCARRIER"/>
</dbReference>
<dbReference type="PANTHER" id="PTHR45624:SF9">
    <property type="entry name" value="CARRIER PROTEIN, PUTATIVE (AFU_ORTHOLOGUE AFUA_4G06390)-RELATED"/>
    <property type="match status" value="1"/>
</dbReference>
<feature type="repeat" description="Solcar" evidence="9">
    <location>
        <begin position="98"/>
        <end position="177"/>
    </location>
</feature>
<keyword evidence="3 10" id="KW-0813">Transport</keyword>
<feature type="repeat" description="Solcar" evidence="9">
    <location>
        <begin position="193"/>
        <end position="332"/>
    </location>
</feature>
<dbReference type="PANTHER" id="PTHR45624">
    <property type="entry name" value="MITOCHONDRIAL BASIC AMINO ACIDS TRANSPORTER-RELATED"/>
    <property type="match status" value="1"/>
</dbReference>
<dbReference type="EMBL" id="DF836512">
    <property type="protein sequence ID" value="GAN08785.1"/>
    <property type="molecule type" value="Genomic_DNA"/>
</dbReference>
<evidence type="ECO:0000256" key="2">
    <source>
        <dbReference type="ARBA" id="ARBA00006375"/>
    </source>
</evidence>
<dbReference type="AlphaFoldDB" id="A0A0C9LWM5"/>